<dbReference type="PATRIC" id="fig|1502723.3.peg.964"/>
<proteinExistence type="predicted"/>
<dbReference type="AlphaFoldDB" id="A0A0D8BHL3"/>
<feature type="domain" description="Bacterial bifunctional deaminase-reductase C-terminal" evidence="2">
    <location>
        <begin position="5"/>
        <end position="53"/>
    </location>
</feature>
<dbReference type="GO" id="GO:0009231">
    <property type="term" value="P:riboflavin biosynthetic process"/>
    <property type="evidence" value="ECO:0007669"/>
    <property type="project" value="InterPro"/>
</dbReference>
<dbReference type="EMBL" id="JYFN01000012">
    <property type="protein sequence ID" value="KJE23636.1"/>
    <property type="molecule type" value="Genomic_DNA"/>
</dbReference>
<protein>
    <submittedName>
        <fullName evidence="3">RibD-like protein</fullName>
    </submittedName>
</protein>
<evidence type="ECO:0000313" key="4">
    <source>
        <dbReference type="Proteomes" id="UP000032545"/>
    </source>
</evidence>
<gene>
    <name evidence="3" type="ORF">FF36_02085</name>
</gene>
<dbReference type="Gene3D" id="3.40.430.10">
    <property type="entry name" value="Dihydrofolate Reductase, subunit A"/>
    <property type="match status" value="1"/>
</dbReference>
<feature type="compositionally biased region" description="Polar residues" evidence="1">
    <location>
        <begin position="68"/>
        <end position="78"/>
    </location>
</feature>
<keyword evidence="4" id="KW-1185">Reference proteome</keyword>
<name>A0A0D8BHL3_9ACTN</name>
<evidence type="ECO:0000256" key="1">
    <source>
        <dbReference type="SAM" id="MobiDB-lite"/>
    </source>
</evidence>
<feature type="region of interest" description="Disordered" evidence="1">
    <location>
        <begin position="68"/>
        <end position="94"/>
    </location>
</feature>
<dbReference type="Pfam" id="PF01872">
    <property type="entry name" value="RibD_C"/>
    <property type="match status" value="1"/>
</dbReference>
<sequence length="94" mass="10007">MEAARGLDVRIGGGPTVVRDFLKAGLIDALHVAIAPILLGGGVRLWDELRGLEQNYAVRVETAESGTEHLTFTRSTGGAETPDAEPWRPVGNTL</sequence>
<organism evidence="3 4">
    <name type="scientific">Frankia torreyi</name>
    <dbReference type="NCBI Taxonomy" id="1856"/>
    <lineage>
        <taxon>Bacteria</taxon>
        <taxon>Bacillati</taxon>
        <taxon>Actinomycetota</taxon>
        <taxon>Actinomycetes</taxon>
        <taxon>Frankiales</taxon>
        <taxon>Frankiaceae</taxon>
        <taxon>Frankia</taxon>
    </lineage>
</organism>
<comment type="caution">
    <text evidence="3">The sequence shown here is derived from an EMBL/GenBank/DDBJ whole genome shotgun (WGS) entry which is preliminary data.</text>
</comment>
<dbReference type="GO" id="GO:0008703">
    <property type="term" value="F:5-amino-6-(5-phosphoribosylamino)uracil reductase activity"/>
    <property type="evidence" value="ECO:0007669"/>
    <property type="project" value="InterPro"/>
</dbReference>
<accession>A0A0D8BHL3</accession>
<reference evidence="3 4" key="2">
    <citation type="journal article" date="2016" name="Genome Announc.">
        <title>Permanent Draft Genome Sequences for Two Variants of Frankia sp. Strain CpI1, the First Frankia Strain Isolated from Root Nodules of Comptonia peregrina.</title>
        <authorList>
            <person name="Oshone R."/>
            <person name="Hurst S.G.IV."/>
            <person name="Abebe-Akele F."/>
            <person name="Simpson S."/>
            <person name="Morris K."/>
            <person name="Thomas W.K."/>
            <person name="Tisa L.S."/>
        </authorList>
    </citation>
    <scope>NUCLEOTIDE SEQUENCE [LARGE SCALE GENOMIC DNA]</scope>
    <source>
        <strain evidence="4">CpI1-S</strain>
    </source>
</reference>
<dbReference type="SUPFAM" id="SSF53597">
    <property type="entry name" value="Dihydrofolate reductase-like"/>
    <property type="match status" value="1"/>
</dbReference>
<dbReference type="Proteomes" id="UP000032545">
    <property type="component" value="Unassembled WGS sequence"/>
</dbReference>
<reference evidence="4" key="1">
    <citation type="submission" date="2015-02" db="EMBL/GenBank/DDBJ databases">
        <title>Draft Genome of Frankia sp. CpI1-S.</title>
        <authorList>
            <person name="Oshone R.T."/>
            <person name="Ngom M."/>
            <person name="Ghodhbane-Gtari F."/>
            <person name="Gtari M."/>
            <person name="Morris K."/>
            <person name="Thomas K."/>
            <person name="Sen A."/>
            <person name="Tisa L.S."/>
        </authorList>
    </citation>
    <scope>NUCLEOTIDE SEQUENCE [LARGE SCALE GENOMIC DNA]</scope>
    <source>
        <strain evidence="4">CpI1-S</strain>
    </source>
</reference>
<evidence type="ECO:0000259" key="2">
    <source>
        <dbReference type="Pfam" id="PF01872"/>
    </source>
</evidence>
<dbReference type="InterPro" id="IPR002734">
    <property type="entry name" value="RibDG_C"/>
</dbReference>
<dbReference type="InterPro" id="IPR024072">
    <property type="entry name" value="DHFR-like_dom_sf"/>
</dbReference>
<evidence type="ECO:0000313" key="3">
    <source>
        <dbReference type="EMBL" id="KJE23636.1"/>
    </source>
</evidence>